<dbReference type="EMBL" id="BMKU01000001">
    <property type="protein sequence ID" value="GGG83717.1"/>
    <property type="molecule type" value="Genomic_DNA"/>
</dbReference>
<evidence type="ECO:0000313" key="2">
    <source>
        <dbReference type="Proteomes" id="UP000596938"/>
    </source>
</evidence>
<proteinExistence type="predicted"/>
<protein>
    <submittedName>
        <fullName evidence="1">Uncharacterized protein</fullName>
    </submittedName>
</protein>
<dbReference type="Proteomes" id="UP000596938">
    <property type="component" value="Unassembled WGS sequence"/>
</dbReference>
<reference evidence="2" key="1">
    <citation type="journal article" date="2019" name="Int. J. Syst. Evol. Microbiol.">
        <title>The Global Catalogue of Microorganisms (GCM) 10K type strain sequencing project: providing services to taxonomists for standard genome sequencing and annotation.</title>
        <authorList>
            <consortium name="The Broad Institute Genomics Platform"/>
            <consortium name="The Broad Institute Genome Sequencing Center for Infectious Disease"/>
            <person name="Wu L."/>
            <person name="Ma J."/>
        </authorList>
    </citation>
    <scope>NUCLEOTIDE SEQUENCE [LARGE SCALE GENOMIC DNA]</scope>
    <source>
        <strain evidence="2">CGMCC 1.1927</strain>
    </source>
</reference>
<name>A0ABQ1XAV9_9MICC</name>
<keyword evidence="2" id="KW-1185">Reference proteome</keyword>
<evidence type="ECO:0000313" key="1">
    <source>
        <dbReference type="EMBL" id="GGG83717.1"/>
    </source>
</evidence>
<comment type="caution">
    <text evidence="1">The sequence shown here is derived from an EMBL/GenBank/DDBJ whole genome shotgun (WGS) entry which is preliminary data.</text>
</comment>
<accession>A0ABQ1XAV9</accession>
<gene>
    <name evidence="1" type="ORF">GCM10011577_01450</name>
</gene>
<organism evidence="1 2">
    <name type="scientific">Pseudarthrobacter polychromogenes</name>
    <dbReference type="NCBI Taxonomy" id="1676"/>
    <lineage>
        <taxon>Bacteria</taxon>
        <taxon>Bacillati</taxon>
        <taxon>Actinomycetota</taxon>
        <taxon>Actinomycetes</taxon>
        <taxon>Micrococcales</taxon>
        <taxon>Micrococcaceae</taxon>
        <taxon>Pseudarthrobacter</taxon>
    </lineage>
</organism>
<sequence length="155" mass="17055">MDYRAIQSVVQEWHVHITGQNYGSIEQQLLTWAAWAQSPSIATHEPTHADDCMVWCQGWVEKIKNTLHPIRKGEIPGACPECHATEAWDNVDGERTRIGHAIAALGGVAKCLNCGTQWQGKDLHALAAKLRQAEVDAAAKAAAMENERQLQLLPA</sequence>